<accession>A0A2T0JGJ2</accession>
<feature type="transmembrane region" description="Helical" evidence="1">
    <location>
        <begin position="238"/>
        <end position="260"/>
    </location>
</feature>
<dbReference type="OrthoDB" id="5244396at2"/>
<proteinExistence type="predicted"/>
<keyword evidence="3" id="KW-1185">Reference proteome</keyword>
<evidence type="ECO:0000313" key="2">
    <source>
        <dbReference type="EMBL" id="PRX06658.1"/>
    </source>
</evidence>
<dbReference type="PANTHER" id="PTHR37305">
    <property type="entry name" value="INTEGRAL MEMBRANE PROTEIN-RELATED"/>
    <property type="match status" value="1"/>
</dbReference>
<dbReference type="AlphaFoldDB" id="A0A2T0JGJ2"/>
<dbReference type="PANTHER" id="PTHR37305:SF1">
    <property type="entry name" value="MEMBRANE PROTEIN"/>
    <property type="match status" value="1"/>
</dbReference>
<dbReference type="RefSeq" id="WP_106331022.1">
    <property type="nucleotide sequence ID" value="NZ_BOMO01000185.1"/>
</dbReference>
<dbReference type="EMBL" id="PVMZ01000043">
    <property type="protein sequence ID" value="PRX06658.1"/>
    <property type="molecule type" value="Genomic_DNA"/>
</dbReference>
<evidence type="ECO:0000256" key="1">
    <source>
        <dbReference type="SAM" id="Phobius"/>
    </source>
</evidence>
<dbReference type="Proteomes" id="UP000239415">
    <property type="component" value="Unassembled WGS sequence"/>
</dbReference>
<feature type="transmembrane region" description="Helical" evidence="1">
    <location>
        <begin position="16"/>
        <end position="36"/>
    </location>
</feature>
<evidence type="ECO:0008006" key="4">
    <source>
        <dbReference type="Google" id="ProtNLM"/>
    </source>
</evidence>
<evidence type="ECO:0000313" key="3">
    <source>
        <dbReference type="Proteomes" id="UP000239415"/>
    </source>
</evidence>
<comment type="caution">
    <text evidence="2">The sequence shown here is derived from an EMBL/GenBank/DDBJ whole genome shotgun (WGS) entry which is preliminary data.</text>
</comment>
<feature type="transmembrane region" description="Helical" evidence="1">
    <location>
        <begin position="190"/>
        <end position="211"/>
    </location>
</feature>
<keyword evidence="1" id="KW-0812">Transmembrane</keyword>
<protein>
    <recommendedName>
        <fullName evidence="4">ABC-2 type transport system permease protein</fullName>
    </recommendedName>
</protein>
<sequence length="266" mass="27773">MNLVRSELVKIRTTNVWWILAVVAVPLWGAAIWSAWALDPANAGETTELFGETIVAPDVAEIAATFYTAGQYIGLFFVFLLGVLLMTNEVQHSTATPTFLATPKRGSVVAAKLAAAAIVGLMWWAVGTVLNIVVGVAFLSERWGGSQLDDASVWGGIALNGVAFALWAVFGVGLGVLIRSQIGASLVAASLYFLGPLAATAGLIMLVQVAGEGVKDVMDYLPYGATNAVTGGSDSMPYWLAALVLLGYGAVTALAGTALVRRRDIA</sequence>
<keyword evidence="1" id="KW-0472">Membrane</keyword>
<feature type="transmembrane region" description="Helical" evidence="1">
    <location>
        <begin position="151"/>
        <end position="178"/>
    </location>
</feature>
<organism evidence="2 3">
    <name type="scientific">Actinoplanes italicus</name>
    <dbReference type="NCBI Taxonomy" id="113567"/>
    <lineage>
        <taxon>Bacteria</taxon>
        <taxon>Bacillati</taxon>
        <taxon>Actinomycetota</taxon>
        <taxon>Actinomycetes</taxon>
        <taxon>Micromonosporales</taxon>
        <taxon>Micromonosporaceae</taxon>
        <taxon>Actinoplanes</taxon>
    </lineage>
</organism>
<gene>
    <name evidence="2" type="ORF">CLV67_14337</name>
</gene>
<feature type="transmembrane region" description="Helical" evidence="1">
    <location>
        <begin position="109"/>
        <end position="139"/>
    </location>
</feature>
<feature type="transmembrane region" description="Helical" evidence="1">
    <location>
        <begin position="69"/>
        <end position="88"/>
    </location>
</feature>
<reference evidence="2 3" key="1">
    <citation type="submission" date="2018-03" db="EMBL/GenBank/DDBJ databases">
        <title>Genomic Encyclopedia of Archaeal and Bacterial Type Strains, Phase II (KMG-II): from individual species to whole genera.</title>
        <authorList>
            <person name="Goeker M."/>
        </authorList>
    </citation>
    <scope>NUCLEOTIDE SEQUENCE [LARGE SCALE GENOMIC DNA]</scope>
    <source>
        <strain evidence="2 3">DSM 43146</strain>
    </source>
</reference>
<keyword evidence="1" id="KW-1133">Transmembrane helix</keyword>
<name>A0A2T0JGJ2_9ACTN</name>